<evidence type="ECO:0000313" key="2">
    <source>
        <dbReference type="EMBL" id="KIK56570.1"/>
    </source>
</evidence>
<feature type="region of interest" description="Disordered" evidence="1">
    <location>
        <begin position="88"/>
        <end position="146"/>
    </location>
</feature>
<feature type="compositionally biased region" description="Polar residues" evidence="1">
    <location>
        <begin position="88"/>
        <end position="112"/>
    </location>
</feature>
<sequence>MFLTRVLRSDSSAAFFGKRRTWKYHHPFECPGEFDFGAFDVPFSRQRGYEAVSANWTWQPFSSTGRGGAGNIRVPAQDQFDADTITLVSTRSSDTPDARSPSQTSPTRNMLSTGRGGIGNIKRNTGGDSNGSQTTGTGEGSNGQQA</sequence>
<keyword evidence="3" id="KW-1185">Reference proteome</keyword>
<accession>A0A0D0B0K2</accession>
<dbReference type="Proteomes" id="UP000053593">
    <property type="component" value="Unassembled WGS sequence"/>
</dbReference>
<name>A0A0D0B0K2_9AGAR</name>
<evidence type="ECO:0000313" key="3">
    <source>
        <dbReference type="Proteomes" id="UP000053593"/>
    </source>
</evidence>
<reference evidence="2 3" key="1">
    <citation type="submission" date="2014-04" db="EMBL/GenBank/DDBJ databases">
        <title>Evolutionary Origins and Diversification of the Mycorrhizal Mutualists.</title>
        <authorList>
            <consortium name="DOE Joint Genome Institute"/>
            <consortium name="Mycorrhizal Genomics Consortium"/>
            <person name="Kohler A."/>
            <person name="Kuo A."/>
            <person name="Nagy L.G."/>
            <person name="Floudas D."/>
            <person name="Copeland A."/>
            <person name="Barry K.W."/>
            <person name="Cichocki N."/>
            <person name="Veneault-Fourrey C."/>
            <person name="LaButti K."/>
            <person name="Lindquist E.A."/>
            <person name="Lipzen A."/>
            <person name="Lundell T."/>
            <person name="Morin E."/>
            <person name="Murat C."/>
            <person name="Riley R."/>
            <person name="Ohm R."/>
            <person name="Sun H."/>
            <person name="Tunlid A."/>
            <person name="Henrissat B."/>
            <person name="Grigoriev I.V."/>
            <person name="Hibbett D.S."/>
            <person name="Martin F."/>
        </authorList>
    </citation>
    <scope>NUCLEOTIDE SEQUENCE [LARGE SCALE GENOMIC DNA]</scope>
    <source>
        <strain evidence="2 3">FD-317 M1</strain>
    </source>
</reference>
<dbReference type="OrthoDB" id="2537432at2759"/>
<feature type="compositionally biased region" description="Gly residues" evidence="1">
    <location>
        <begin position="137"/>
        <end position="146"/>
    </location>
</feature>
<dbReference type="AlphaFoldDB" id="A0A0D0B0K2"/>
<dbReference type="EMBL" id="KN834796">
    <property type="protein sequence ID" value="KIK56570.1"/>
    <property type="molecule type" value="Genomic_DNA"/>
</dbReference>
<organism evidence="2 3">
    <name type="scientific">Collybiopsis luxurians FD-317 M1</name>
    <dbReference type="NCBI Taxonomy" id="944289"/>
    <lineage>
        <taxon>Eukaryota</taxon>
        <taxon>Fungi</taxon>
        <taxon>Dikarya</taxon>
        <taxon>Basidiomycota</taxon>
        <taxon>Agaricomycotina</taxon>
        <taxon>Agaricomycetes</taxon>
        <taxon>Agaricomycetidae</taxon>
        <taxon>Agaricales</taxon>
        <taxon>Marasmiineae</taxon>
        <taxon>Omphalotaceae</taxon>
        <taxon>Collybiopsis</taxon>
        <taxon>Collybiopsis luxurians</taxon>
    </lineage>
</organism>
<proteinExistence type="predicted"/>
<feature type="compositionally biased region" description="Polar residues" evidence="1">
    <location>
        <begin position="122"/>
        <end position="136"/>
    </location>
</feature>
<evidence type="ECO:0000256" key="1">
    <source>
        <dbReference type="SAM" id="MobiDB-lite"/>
    </source>
</evidence>
<gene>
    <name evidence="2" type="ORF">GYMLUDRAFT_99069</name>
</gene>
<protein>
    <submittedName>
        <fullName evidence="2">Uncharacterized protein</fullName>
    </submittedName>
</protein>
<dbReference type="HOGENOM" id="CLU_1777664_0_0_1"/>